<evidence type="ECO:0000256" key="6">
    <source>
        <dbReference type="ARBA" id="ARBA00093785"/>
    </source>
</evidence>
<dbReference type="RefSeq" id="WP_191812994.1">
    <property type="nucleotide sequence ID" value="NZ_JACSQT010000003.1"/>
</dbReference>
<dbReference type="EMBL" id="JACSQT010000003">
    <property type="protein sequence ID" value="MBD7937097.1"/>
    <property type="molecule type" value="Genomic_DNA"/>
</dbReference>
<evidence type="ECO:0000256" key="2">
    <source>
        <dbReference type="ARBA" id="ARBA00022490"/>
    </source>
</evidence>
<proteinExistence type="inferred from homology"/>
<comment type="caution">
    <text evidence="8">The sequence shown here is derived from an EMBL/GenBank/DDBJ whole genome shotgun (WGS) entry which is preliminary data.</text>
</comment>
<dbReference type="Pfam" id="PF05400">
    <property type="entry name" value="FliT"/>
    <property type="match status" value="1"/>
</dbReference>
<keyword evidence="3" id="KW-1005">Bacterial flagellum biogenesis</keyword>
<evidence type="ECO:0000313" key="9">
    <source>
        <dbReference type="Proteomes" id="UP000657931"/>
    </source>
</evidence>
<name>A0ABR8QNI7_9BACI</name>
<dbReference type="Proteomes" id="UP000657931">
    <property type="component" value="Unassembled WGS sequence"/>
</dbReference>
<keyword evidence="4" id="KW-0143">Chaperone</keyword>
<gene>
    <name evidence="8" type="ORF">H9655_08640</name>
</gene>
<evidence type="ECO:0000256" key="1">
    <source>
        <dbReference type="ARBA" id="ARBA00004514"/>
    </source>
</evidence>
<keyword evidence="2" id="KW-0963">Cytoplasm</keyword>
<accession>A0ABR8QNI7</accession>
<evidence type="ECO:0000256" key="4">
    <source>
        <dbReference type="ARBA" id="ARBA00023186"/>
    </source>
</evidence>
<comment type="function">
    <text evidence="5">May act as an export chaperone for the filament capping protein FliD.</text>
</comment>
<organism evidence="8 9">
    <name type="scientific">Cytobacillus stercorigallinarum</name>
    <dbReference type="NCBI Taxonomy" id="2762240"/>
    <lineage>
        <taxon>Bacteria</taxon>
        <taxon>Bacillati</taxon>
        <taxon>Bacillota</taxon>
        <taxon>Bacilli</taxon>
        <taxon>Bacillales</taxon>
        <taxon>Bacillaceae</taxon>
        <taxon>Cytobacillus</taxon>
    </lineage>
</organism>
<dbReference type="InterPro" id="IPR008622">
    <property type="entry name" value="FliT"/>
</dbReference>
<sequence>MTATTTDLIVCTRELLLHLNQGLPENDREAYIKKTDDLLDQRFTLMRQVDFQSVEAQKMKDVLLKQDRAIKQLLAQHQQIIKDDMKRLKVQKVKSKQYANPYEAVGMSDGVFYDKRN</sequence>
<comment type="similarity">
    <text evidence="6">Belongs to the bacillales FliT family.</text>
</comment>
<protein>
    <recommendedName>
        <fullName evidence="7">Flagellar protein FliT</fullName>
    </recommendedName>
</protein>
<evidence type="ECO:0000256" key="3">
    <source>
        <dbReference type="ARBA" id="ARBA00022795"/>
    </source>
</evidence>
<comment type="subcellular location">
    <subcellularLocation>
        <location evidence="1">Cytoplasm</location>
        <location evidence="1">Cytosol</location>
    </subcellularLocation>
</comment>
<keyword evidence="9" id="KW-1185">Reference proteome</keyword>
<reference evidence="8 9" key="1">
    <citation type="submission" date="2020-08" db="EMBL/GenBank/DDBJ databases">
        <title>A Genomic Blueprint of the Chicken Gut Microbiome.</title>
        <authorList>
            <person name="Gilroy R."/>
            <person name="Ravi A."/>
            <person name="Getino M."/>
            <person name="Pursley I."/>
            <person name="Horton D.L."/>
            <person name="Alikhan N.-F."/>
            <person name="Baker D."/>
            <person name="Gharbi K."/>
            <person name="Hall N."/>
            <person name="Watson M."/>
            <person name="Adriaenssens E.M."/>
            <person name="Foster-Nyarko E."/>
            <person name="Jarju S."/>
            <person name="Secka A."/>
            <person name="Antonio M."/>
            <person name="Oren A."/>
            <person name="Chaudhuri R."/>
            <person name="La Ragione R.M."/>
            <person name="Hildebrand F."/>
            <person name="Pallen M.J."/>
        </authorList>
    </citation>
    <scope>NUCLEOTIDE SEQUENCE [LARGE SCALE GENOMIC DNA]</scope>
    <source>
        <strain evidence="8 9">Sa5YUA1</strain>
    </source>
</reference>
<evidence type="ECO:0000256" key="7">
    <source>
        <dbReference type="ARBA" id="ARBA00093797"/>
    </source>
</evidence>
<evidence type="ECO:0000256" key="5">
    <source>
        <dbReference type="ARBA" id="ARBA00093765"/>
    </source>
</evidence>
<evidence type="ECO:0000313" key="8">
    <source>
        <dbReference type="EMBL" id="MBD7937097.1"/>
    </source>
</evidence>